<sequence>MTSPHHASGVRSVIGVDAGTATLREADHLIHRLLDRPALPEGVFACTHLYRAGERRGTSVSLAVPEADVDAVWPELLTALPEGTGLALADRTHGPEDAVDIARLAAAAPPVSGRAVAYPGVAHLTGTVTVADLLDRTAIEHLVVLGAPGAELPPATEVLTQDHVRPEWRDGVLTLTLVPAAGGLLAPFEVPNPTPCCADHL</sequence>
<dbReference type="EMBL" id="JBEPEK010000408">
    <property type="protein sequence ID" value="MER7185168.1"/>
    <property type="molecule type" value="Genomic_DNA"/>
</dbReference>
<organism evidence="1 2">
    <name type="scientific">Streptomyces hyaluromycini</name>
    <dbReference type="NCBI Taxonomy" id="1377993"/>
    <lineage>
        <taxon>Bacteria</taxon>
        <taxon>Bacillati</taxon>
        <taxon>Actinomycetota</taxon>
        <taxon>Actinomycetes</taxon>
        <taxon>Kitasatosporales</taxon>
        <taxon>Streptomycetaceae</taxon>
        <taxon>Streptomyces</taxon>
    </lineage>
</organism>
<name>A0ABV1X814_9ACTN</name>
<dbReference type="Proteomes" id="UP001474181">
    <property type="component" value="Unassembled WGS sequence"/>
</dbReference>
<accession>A0ABV1X814</accession>
<comment type="caution">
    <text evidence="1">The sequence shown here is derived from an EMBL/GenBank/DDBJ whole genome shotgun (WGS) entry which is preliminary data.</text>
</comment>
<evidence type="ECO:0000313" key="2">
    <source>
        <dbReference type="Proteomes" id="UP001474181"/>
    </source>
</evidence>
<gene>
    <name evidence="1" type="ORF">ABT404_37880</name>
</gene>
<reference evidence="1 2" key="1">
    <citation type="submission" date="2024-06" db="EMBL/GenBank/DDBJ databases">
        <title>The Natural Products Discovery Center: Release of the First 8490 Sequenced Strains for Exploring Actinobacteria Biosynthetic Diversity.</title>
        <authorList>
            <person name="Kalkreuter E."/>
            <person name="Kautsar S.A."/>
            <person name="Yang D."/>
            <person name="Bader C.D."/>
            <person name="Teijaro C.N."/>
            <person name="Fluegel L."/>
            <person name="Davis C.M."/>
            <person name="Simpson J.R."/>
            <person name="Lauterbach L."/>
            <person name="Steele A.D."/>
            <person name="Gui C."/>
            <person name="Meng S."/>
            <person name="Li G."/>
            <person name="Viehrig K."/>
            <person name="Ye F."/>
            <person name="Su P."/>
            <person name="Kiefer A.F."/>
            <person name="Nichols A."/>
            <person name="Cepeda A.J."/>
            <person name="Yan W."/>
            <person name="Fan B."/>
            <person name="Jiang Y."/>
            <person name="Adhikari A."/>
            <person name="Zheng C.-J."/>
            <person name="Schuster L."/>
            <person name="Cowan T.M."/>
            <person name="Smanski M.J."/>
            <person name="Chevrette M.G."/>
            <person name="De Carvalho L.P.S."/>
            <person name="Shen B."/>
        </authorList>
    </citation>
    <scope>NUCLEOTIDE SEQUENCE [LARGE SCALE GENOMIC DNA]</scope>
    <source>
        <strain evidence="1 2">NPDC000234</strain>
    </source>
</reference>
<dbReference type="RefSeq" id="WP_350787848.1">
    <property type="nucleotide sequence ID" value="NZ_JBEPEK010000408.1"/>
</dbReference>
<evidence type="ECO:0000313" key="1">
    <source>
        <dbReference type="EMBL" id="MER7185168.1"/>
    </source>
</evidence>
<keyword evidence="2" id="KW-1185">Reference proteome</keyword>
<proteinExistence type="predicted"/>
<protein>
    <submittedName>
        <fullName evidence="1">Uncharacterized protein</fullName>
    </submittedName>
</protein>